<dbReference type="AlphaFoldDB" id="A0A7W5JZX5"/>
<accession>A0A7W5JZX5</accession>
<dbReference type="EMBL" id="JACHZF010000002">
    <property type="protein sequence ID" value="MBB3329413.1"/>
    <property type="molecule type" value="Genomic_DNA"/>
</dbReference>
<dbReference type="RefSeq" id="WP_183329508.1">
    <property type="nucleotide sequence ID" value="NZ_JACHZF010000002.1"/>
</dbReference>
<reference evidence="1 2" key="1">
    <citation type="submission" date="2020-08" db="EMBL/GenBank/DDBJ databases">
        <title>Genomic Encyclopedia of Archaeal and Bacterial Type Strains, Phase II (KMG-II): from individual species to whole genera.</title>
        <authorList>
            <person name="Goeker M."/>
        </authorList>
    </citation>
    <scope>NUCLEOTIDE SEQUENCE [LARGE SCALE GENOMIC DNA]</scope>
    <source>
        <strain evidence="1 2">5AG</strain>
    </source>
</reference>
<evidence type="ECO:0008006" key="3">
    <source>
        <dbReference type="Google" id="ProtNLM"/>
    </source>
</evidence>
<name>A0A7W5JZX5_9GAMM</name>
<evidence type="ECO:0000313" key="1">
    <source>
        <dbReference type="EMBL" id="MBB3329413.1"/>
    </source>
</evidence>
<keyword evidence="2" id="KW-1185">Reference proteome</keyword>
<dbReference type="Proteomes" id="UP000553442">
    <property type="component" value="Unassembled WGS sequence"/>
</dbReference>
<sequence length="160" mass="17703">MPSLRHLLWPLLACLPLESLTAQPLPSPGGHPIEYALDDCMEQGEWQPSVMRECAATAESRWQDEVAQLTARLAQVLGREAREALEASDDAWQRALDADLALIDAYHAQLVEAELGDPALLPLARQLHRNAVLEERALRLRRFLDGLEALEMPAEAPSAP</sequence>
<protein>
    <recommendedName>
        <fullName evidence="3">Lysozyme inhibitor LprI N-terminal domain-containing protein</fullName>
    </recommendedName>
</protein>
<evidence type="ECO:0000313" key="2">
    <source>
        <dbReference type="Proteomes" id="UP000553442"/>
    </source>
</evidence>
<proteinExistence type="predicted"/>
<gene>
    <name evidence="1" type="ORF">BDK63_000253</name>
</gene>
<organism evidence="1 2">
    <name type="scientific">Halomonas campaniensis</name>
    <dbReference type="NCBI Taxonomy" id="213554"/>
    <lineage>
        <taxon>Bacteria</taxon>
        <taxon>Pseudomonadati</taxon>
        <taxon>Pseudomonadota</taxon>
        <taxon>Gammaproteobacteria</taxon>
        <taxon>Oceanospirillales</taxon>
        <taxon>Halomonadaceae</taxon>
        <taxon>Halomonas</taxon>
    </lineage>
</organism>
<comment type="caution">
    <text evidence="1">The sequence shown here is derived from an EMBL/GenBank/DDBJ whole genome shotgun (WGS) entry which is preliminary data.</text>
</comment>